<name>A0A6J4TXT2_9ACTN</name>
<dbReference type="Pfam" id="PF01904">
    <property type="entry name" value="DUF72"/>
    <property type="match status" value="1"/>
</dbReference>
<organism evidence="1">
    <name type="scientific">uncultured Solirubrobacteraceae bacterium</name>
    <dbReference type="NCBI Taxonomy" id="1162706"/>
    <lineage>
        <taxon>Bacteria</taxon>
        <taxon>Bacillati</taxon>
        <taxon>Actinomycetota</taxon>
        <taxon>Thermoleophilia</taxon>
        <taxon>Solirubrobacterales</taxon>
        <taxon>Solirubrobacteraceae</taxon>
        <taxon>environmental samples</taxon>
    </lineage>
</organism>
<dbReference type="EMBL" id="CADCVT010000453">
    <property type="protein sequence ID" value="CAA9534803.1"/>
    <property type="molecule type" value="Genomic_DNA"/>
</dbReference>
<reference evidence="1" key="1">
    <citation type="submission" date="2020-02" db="EMBL/GenBank/DDBJ databases">
        <authorList>
            <person name="Meier V. D."/>
        </authorList>
    </citation>
    <scope>NUCLEOTIDE SEQUENCE</scope>
    <source>
        <strain evidence="1">AVDCRST_MAG85</strain>
    </source>
</reference>
<dbReference type="AlphaFoldDB" id="A0A6J4TXT2"/>
<dbReference type="SUPFAM" id="SSF117396">
    <property type="entry name" value="TM1631-like"/>
    <property type="match status" value="1"/>
</dbReference>
<dbReference type="Gene3D" id="3.20.20.410">
    <property type="entry name" value="Protein of unknown function UPF0759"/>
    <property type="match status" value="1"/>
</dbReference>
<sequence>MADEGRIVVGTSSWADPGFVEEWYPRGLPPRDRLPWYAERFEAVEVNSTFYALPDRKTVARWAEITPNGFTFDVKLHRALSRHAAPVGSLPPELRDRASVGPRGRVVLDTALEQAMCAATLETVAPLVDAGKLATFLLQLSPAFEPRKHELDELRALVEALAPHPVAIELRHRAWVKPDRLEETLGWYEDAQAAWVAVDAPQGRAPTMMPPVDAATRSDIAYLRLHGRNVEGYMRGRSVAERFAWSYSDEELSELGTRARELASDASEVRMMFNNNRGSDAPVAAARMRELLASP</sequence>
<dbReference type="InterPro" id="IPR036520">
    <property type="entry name" value="UPF0759_sf"/>
</dbReference>
<dbReference type="PANTHER" id="PTHR30348">
    <property type="entry name" value="UNCHARACTERIZED PROTEIN YECE"/>
    <property type="match status" value="1"/>
</dbReference>
<evidence type="ECO:0008006" key="2">
    <source>
        <dbReference type="Google" id="ProtNLM"/>
    </source>
</evidence>
<protein>
    <recommendedName>
        <fullName evidence="2">DUF72 domain-containing protein</fullName>
    </recommendedName>
</protein>
<evidence type="ECO:0000313" key="1">
    <source>
        <dbReference type="EMBL" id="CAA9534803.1"/>
    </source>
</evidence>
<dbReference type="InterPro" id="IPR002763">
    <property type="entry name" value="DUF72"/>
</dbReference>
<dbReference type="PANTHER" id="PTHR30348:SF13">
    <property type="entry name" value="UPF0759 PROTEIN YUNF"/>
    <property type="match status" value="1"/>
</dbReference>
<gene>
    <name evidence="1" type="ORF">AVDCRST_MAG85-3998</name>
</gene>
<accession>A0A6J4TXT2</accession>
<proteinExistence type="predicted"/>